<accession>A0AAV2M3Q6</accession>
<evidence type="ECO:0000256" key="7">
    <source>
        <dbReference type="ARBA" id="ARBA00022614"/>
    </source>
</evidence>
<comment type="function">
    <text evidence="13">Affects the rate of fibrils formation. May have a primary role in collagen fibrillogenesis.</text>
</comment>
<keyword evidence="6" id="KW-0272">Extracellular matrix</keyword>
<sequence length="494" mass="54414">MSPVSLLLLCGLLPGVLCQRDPFSWLYGPRGQAVAALQADRTGGDCPAECDCPPTFPVAMYCDNRGLSSMPFIPERIKYLYLQHNHISAIPDAAMTNASNLVWLMMHHNQLRSDAIGKERFTPSRLSGILERYWALGAGPGCPHPEPSMSPVSLLLLCGLLPGVLCQRDPFSWLYGPRGQAVAALQADRTGGDCPAECDCPPTFPVAMYCDNRGLSSMPFIPERIKYLYLQHNHISAIPDAAMTNASNLVWLMMHHNQLRSDAIGKEAFQKLAALDRLYLQHNNLSSVPPSLPRSLRDLRLDHNAIDKVVAADFEGMDNLTVLYLQHNHISDMSSALKGLSSLTLLDISGNQLTKVPESLPAQLHQLYIESNAIATVPEGFLGGLSQLQFVRLSHNRLTDTGIPPNAFNVSGLVELDLSHNRLERIPIVSTTLQHLYLQANSIKEFTLGSFCSVVDISNFSKLRTLRLDGNEISRVDIPSESSMCLRQANEINV</sequence>
<evidence type="ECO:0000256" key="13">
    <source>
        <dbReference type="ARBA" id="ARBA00025136"/>
    </source>
</evidence>
<evidence type="ECO:0000313" key="18">
    <source>
        <dbReference type="Proteomes" id="UP001497482"/>
    </source>
</evidence>
<evidence type="ECO:0000256" key="14">
    <source>
        <dbReference type="ARBA" id="ARBA00032216"/>
    </source>
</evidence>
<feature type="signal peptide" evidence="15">
    <location>
        <begin position="1"/>
        <end position="18"/>
    </location>
</feature>
<evidence type="ECO:0000256" key="10">
    <source>
        <dbReference type="ARBA" id="ARBA00022974"/>
    </source>
</evidence>
<protein>
    <recommendedName>
        <fullName evidence="4">Fibromodulin</fullName>
    </recommendedName>
    <alternativeName>
        <fullName evidence="14">Keratan sulfate proteoglycan fibromodulin</fullName>
    </alternativeName>
</protein>
<dbReference type="AlphaFoldDB" id="A0AAV2M3Q6"/>
<keyword evidence="10" id="KW-0654">Proteoglycan</keyword>
<evidence type="ECO:0000256" key="6">
    <source>
        <dbReference type="ARBA" id="ARBA00022530"/>
    </source>
</evidence>
<dbReference type="InterPro" id="IPR050333">
    <property type="entry name" value="SLRP"/>
</dbReference>
<evidence type="ECO:0000256" key="8">
    <source>
        <dbReference type="ARBA" id="ARBA00022729"/>
    </source>
</evidence>
<keyword evidence="11" id="KW-1015">Disulfide bond</keyword>
<evidence type="ECO:0000256" key="11">
    <source>
        <dbReference type="ARBA" id="ARBA00023157"/>
    </source>
</evidence>
<dbReference type="SMART" id="SM00013">
    <property type="entry name" value="LRRNT"/>
    <property type="match status" value="2"/>
</dbReference>
<dbReference type="Pfam" id="PF13855">
    <property type="entry name" value="LRR_8"/>
    <property type="match status" value="3"/>
</dbReference>
<dbReference type="PANTHER" id="PTHR45712">
    <property type="entry name" value="AGAP008170-PA"/>
    <property type="match status" value="1"/>
</dbReference>
<evidence type="ECO:0000259" key="16">
    <source>
        <dbReference type="SMART" id="SM00013"/>
    </source>
</evidence>
<dbReference type="GO" id="GO:0005615">
    <property type="term" value="C:extracellular space"/>
    <property type="evidence" value="ECO:0007669"/>
    <property type="project" value="TreeGrafter"/>
</dbReference>
<evidence type="ECO:0000256" key="2">
    <source>
        <dbReference type="ARBA" id="ARBA00005818"/>
    </source>
</evidence>
<evidence type="ECO:0000256" key="3">
    <source>
        <dbReference type="ARBA" id="ARBA00011226"/>
    </source>
</evidence>
<evidence type="ECO:0000256" key="1">
    <source>
        <dbReference type="ARBA" id="ARBA00004498"/>
    </source>
</evidence>
<keyword evidence="7" id="KW-0433">Leucine-rich repeat</keyword>
<name>A0AAV2M3Q6_KNICA</name>
<reference evidence="17 18" key="1">
    <citation type="submission" date="2024-04" db="EMBL/GenBank/DDBJ databases">
        <authorList>
            <person name="Waldvogel A.-M."/>
            <person name="Schoenle A."/>
        </authorList>
    </citation>
    <scope>NUCLEOTIDE SEQUENCE [LARGE SCALE GENOMIC DNA]</scope>
</reference>
<feature type="domain" description="LRRNT" evidence="16">
    <location>
        <begin position="45"/>
        <end position="79"/>
    </location>
</feature>
<feature type="chain" id="PRO_5043640456" description="Fibromodulin" evidence="15">
    <location>
        <begin position="19"/>
        <end position="494"/>
    </location>
</feature>
<dbReference type="InterPro" id="IPR003591">
    <property type="entry name" value="Leu-rich_rpt_typical-subtyp"/>
</dbReference>
<dbReference type="SUPFAM" id="SSF52058">
    <property type="entry name" value="L domain-like"/>
    <property type="match status" value="2"/>
</dbReference>
<dbReference type="Proteomes" id="UP001497482">
    <property type="component" value="Chromosome 6"/>
</dbReference>
<evidence type="ECO:0000256" key="12">
    <source>
        <dbReference type="ARBA" id="ARBA00023180"/>
    </source>
</evidence>
<dbReference type="PROSITE" id="PS51450">
    <property type="entry name" value="LRR"/>
    <property type="match status" value="3"/>
</dbReference>
<evidence type="ECO:0000313" key="17">
    <source>
        <dbReference type="EMBL" id="CAL1607944.1"/>
    </source>
</evidence>
<feature type="domain" description="LRRNT" evidence="16">
    <location>
        <begin position="193"/>
        <end position="227"/>
    </location>
</feature>
<dbReference type="SMART" id="SM00369">
    <property type="entry name" value="LRR_TYP"/>
    <property type="match status" value="10"/>
</dbReference>
<evidence type="ECO:0000256" key="15">
    <source>
        <dbReference type="SAM" id="SignalP"/>
    </source>
</evidence>
<organism evidence="17 18">
    <name type="scientific">Knipowitschia caucasica</name>
    <name type="common">Caucasian dwarf goby</name>
    <name type="synonym">Pomatoschistus caucasicus</name>
    <dbReference type="NCBI Taxonomy" id="637954"/>
    <lineage>
        <taxon>Eukaryota</taxon>
        <taxon>Metazoa</taxon>
        <taxon>Chordata</taxon>
        <taxon>Craniata</taxon>
        <taxon>Vertebrata</taxon>
        <taxon>Euteleostomi</taxon>
        <taxon>Actinopterygii</taxon>
        <taxon>Neopterygii</taxon>
        <taxon>Teleostei</taxon>
        <taxon>Neoteleostei</taxon>
        <taxon>Acanthomorphata</taxon>
        <taxon>Gobiaria</taxon>
        <taxon>Gobiiformes</taxon>
        <taxon>Gobioidei</taxon>
        <taxon>Gobiidae</taxon>
        <taxon>Gobiinae</taxon>
        <taxon>Knipowitschia</taxon>
    </lineage>
</organism>
<comment type="subcellular location">
    <subcellularLocation>
        <location evidence="1">Secreted</location>
        <location evidence="1">Extracellular space</location>
        <location evidence="1">Extracellular matrix</location>
    </subcellularLocation>
</comment>
<keyword evidence="8 15" id="KW-0732">Signal</keyword>
<dbReference type="InterPro" id="IPR032675">
    <property type="entry name" value="LRR_dom_sf"/>
</dbReference>
<keyword evidence="9" id="KW-0677">Repeat</keyword>
<dbReference type="Pfam" id="PF01462">
    <property type="entry name" value="LRRNT"/>
    <property type="match status" value="2"/>
</dbReference>
<evidence type="ECO:0000256" key="9">
    <source>
        <dbReference type="ARBA" id="ARBA00022737"/>
    </source>
</evidence>
<dbReference type="Gene3D" id="3.80.10.10">
    <property type="entry name" value="Ribonuclease Inhibitor"/>
    <property type="match status" value="4"/>
</dbReference>
<keyword evidence="12" id="KW-0325">Glycoprotein</keyword>
<dbReference type="EMBL" id="OZ035828">
    <property type="protein sequence ID" value="CAL1607944.1"/>
    <property type="molecule type" value="Genomic_DNA"/>
</dbReference>
<comment type="subunit">
    <text evidence="3">Binds to type I and type II collagen.</text>
</comment>
<proteinExistence type="inferred from homology"/>
<dbReference type="PANTHER" id="PTHR45712:SF4">
    <property type="entry name" value="FIBROMODULIN"/>
    <property type="match status" value="1"/>
</dbReference>
<comment type="similarity">
    <text evidence="2">Belongs to the small leucine-rich proteoglycan (SLRP) family. SLRP class II subfamily.</text>
</comment>
<evidence type="ECO:0000256" key="5">
    <source>
        <dbReference type="ARBA" id="ARBA00022525"/>
    </source>
</evidence>
<dbReference type="InterPro" id="IPR001611">
    <property type="entry name" value="Leu-rich_rpt"/>
</dbReference>
<dbReference type="SMART" id="SM00364">
    <property type="entry name" value="LRR_BAC"/>
    <property type="match status" value="6"/>
</dbReference>
<gene>
    <name evidence="17" type="ORF">KC01_LOCUS34949</name>
</gene>
<keyword evidence="18" id="KW-1185">Reference proteome</keyword>
<keyword evidence="5" id="KW-0964">Secreted</keyword>
<evidence type="ECO:0000256" key="4">
    <source>
        <dbReference type="ARBA" id="ARBA00018230"/>
    </source>
</evidence>
<dbReference type="InterPro" id="IPR000372">
    <property type="entry name" value="LRRNT"/>
</dbReference>
<dbReference type="FunFam" id="3.80.10.10:FF:000073">
    <property type="entry name" value="Lumican"/>
    <property type="match status" value="1"/>
</dbReference>